<keyword evidence="8 10" id="KW-0594">Phospholipid biosynthesis</keyword>
<evidence type="ECO:0000256" key="5">
    <source>
        <dbReference type="ARBA" id="ARBA00022989"/>
    </source>
</evidence>
<keyword evidence="4 10" id="KW-0812">Transmembrane</keyword>
<dbReference type="PANTHER" id="PTHR30309">
    <property type="entry name" value="INNER MEMBRANE PROTEIN YGIH"/>
    <property type="match status" value="1"/>
</dbReference>
<dbReference type="AlphaFoldDB" id="A0AA95H8F5"/>
<reference evidence="11" key="1">
    <citation type="journal article" date="2023" name="Int. J. Mol. Sci.">
        <title>Metagenomics Revealed a New Genus 'Candidatus Thiocaldithrix dubininis' gen. nov., sp. nov. and a New Species 'Candidatus Thiothrix putei' sp. nov. in the Family Thiotrichaceae, Some Members of Which Have Traits of Both Na+- and H+-Motive Energetics.</title>
        <authorList>
            <person name="Ravin N.V."/>
            <person name="Muntyan M.S."/>
            <person name="Smolyakov D.D."/>
            <person name="Rudenko T.S."/>
            <person name="Beletsky A.V."/>
            <person name="Mardanov A.V."/>
            <person name="Grabovich M.Y."/>
        </authorList>
    </citation>
    <scope>NUCLEOTIDE SEQUENCE</scope>
    <source>
        <strain evidence="11">GKL-01</strain>
    </source>
</reference>
<dbReference type="GO" id="GO:0005886">
    <property type="term" value="C:plasma membrane"/>
    <property type="evidence" value="ECO:0007669"/>
    <property type="project" value="UniProtKB-SubCell"/>
</dbReference>
<dbReference type="GO" id="GO:0043772">
    <property type="term" value="F:acyl-phosphate glycerol-3-phosphate acyltransferase activity"/>
    <property type="evidence" value="ECO:0007669"/>
    <property type="project" value="UniProtKB-UniRule"/>
</dbReference>
<gene>
    <name evidence="10 11" type="primary">plsY</name>
    <name evidence="11" type="ORF">QJT80_10835</name>
</gene>
<dbReference type="KEGG" id="tdu:QJT80_10835"/>
<comment type="function">
    <text evidence="10">Catalyzes the transfer of an acyl group from acyl-phosphate (acyl-PO(4)) to glycerol-3-phosphate (G3P) to form lysophosphatidic acid (LPA). This enzyme utilizes acyl-phosphate as fatty acyl donor, but not acyl-CoA or acyl-ACP.</text>
</comment>
<keyword evidence="1 10" id="KW-1003">Cell membrane</keyword>
<keyword evidence="7 10" id="KW-0472">Membrane</keyword>
<evidence type="ECO:0000256" key="8">
    <source>
        <dbReference type="ARBA" id="ARBA00023209"/>
    </source>
</evidence>
<keyword evidence="11" id="KW-0012">Acyltransferase</keyword>
<dbReference type="GO" id="GO:0008654">
    <property type="term" value="P:phospholipid biosynthetic process"/>
    <property type="evidence" value="ECO:0007669"/>
    <property type="project" value="UniProtKB-UniRule"/>
</dbReference>
<evidence type="ECO:0000313" key="11">
    <source>
        <dbReference type="EMBL" id="WGZ89996.1"/>
    </source>
</evidence>
<keyword evidence="9 10" id="KW-1208">Phospholipid metabolism</keyword>
<keyword evidence="5 10" id="KW-1133">Transmembrane helix</keyword>
<keyword evidence="3 10" id="KW-0808">Transferase</keyword>
<evidence type="ECO:0000256" key="4">
    <source>
        <dbReference type="ARBA" id="ARBA00022692"/>
    </source>
</evidence>
<accession>A0AA95H8F5</accession>
<keyword evidence="2 10" id="KW-0444">Lipid biosynthesis</keyword>
<feature type="transmembrane region" description="Helical" evidence="10">
    <location>
        <begin position="152"/>
        <end position="176"/>
    </location>
</feature>
<name>A0AA95H8F5_9GAMM</name>
<dbReference type="PANTHER" id="PTHR30309:SF0">
    <property type="entry name" value="GLYCEROL-3-PHOSPHATE ACYLTRANSFERASE-RELATED"/>
    <property type="match status" value="1"/>
</dbReference>
<dbReference type="InterPro" id="IPR003811">
    <property type="entry name" value="G3P_acylTferase_PlsY"/>
</dbReference>
<evidence type="ECO:0000256" key="3">
    <source>
        <dbReference type="ARBA" id="ARBA00022679"/>
    </source>
</evidence>
<proteinExistence type="inferred from homology"/>
<comment type="caution">
    <text evidence="10">Lacks conserved residue(s) required for the propagation of feature annotation.</text>
</comment>
<dbReference type="Proteomes" id="UP001300672">
    <property type="component" value="Chromosome"/>
</dbReference>
<evidence type="ECO:0000256" key="1">
    <source>
        <dbReference type="ARBA" id="ARBA00022475"/>
    </source>
</evidence>
<evidence type="ECO:0000256" key="2">
    <source>
        <dbReference type="ARBA" id="ARBA00022516"/>
    </source>
</evidence>
<dbReference type="HAMAP" id="MF_01043">
    <property type="entry name" value="PlsY"/>
    <property type="match status" value="1"/>
</dbReference>
<protein>
    <recommendedName>
        <fullName evidence="10">Glycerol-3-phosphate acyltransferase</fullName>
    </recommendedName>
    <alternativeName>
        <fullName evidence="10">Acyl-PO4 G3P acyltransferase</fullName>
    </alternativeName>
    <alternativeName>
        <fullName evidence="10">Acyl-phosphate--glycerol-3-phosphate acyltransferase</fullName>
    </alternativeName>
    <alternativeName>
        <fullName evidence="10">G3P acyltransferase</fullName>
        <shortName evidence="10">GPAT</shortName>
        <ecNumber evidence="10">2.3.1.275</ecNumber>
    </alternativeName>
    <alternativeName>
        <fullName evidence="10">Lysophosphatidic acid synthase</fullName>
        <shortName evidence="10">LPA synthase</shortName>
    </alternativeName>
</protein>
<comment type="catalytic activity">
    <reaction evidence="10">
        <text>an acyl phosphate + sn-glycerol 3-phosphate = a 1-acyl-sn-glycero-3-phosphate + phosphate</text>
        <dbReference type="Rhea" id="RHEA:34075"/>
        <dbReference type="ChEBI" id="CHEBI:43474"/>
        <dbReference type="ChEBI" id="CHEBI:57597"/>
        <dbReference type="ChEBI" id="CHEBI:57970"/>
        <dbReference type="ChEBI" id="CHEBI:59918"/>
        <dbReference type="EC" id="2.3.1.275"/>
    </reaction>
</comment>
<comment type="similarity">
    <text evidence="10">Belongs to the PlsY family.</text>
</comment>
<keyword evidence="6 10" id="KW-0443">Lipid metabolism</keyword>
<organism evidence="11">
    <name type="scientific">Candidatus Thiocaldithrix dubininis</name>
    <dbReference type="NCBI Taxonomy" id="3080823"/>
    <lineage>
        <taxon>Bacteria</taxon>
        <taxon>Pseudomonadati</taxon>
        <taxon>Pseudomonadota</taxon>
        <taxon>Gammaproteobacteria</taxon>
        <taxon>Thiotrichales</taxon>
        <taxon>Thiotrichaceae</taxon>
        <taxon>Candidatus Thiocaldithrix</taxon>
    </lineage>
</organism>
<feature type="transmembrane region" description="Helical" evidence="10">
    <location>
        <begin position="108"/>
        <end position="132"/>
    </location>
</feature>
<comment type="subunit">
    <text evidence="10">Probably interacts with PlsX.</text>
</comment>
<sequence>MTLAILIVFAYLLGSISTAIITAKAMGLPDPRTAGSNNPGATNVLRIGGKKAAAITLLGDALKGLIPVLIGRYVFKLDDSQLIWVGLAAFIGHLYPLYYGFKGGKGVATAIGVFLGLNLWAGLAFIATWLIMAKGFKISSLAALIATALSPLYFWLLTHNISVVIGISLMAILIFVRHKSNIQNLLSGQEDKIKTQAKSSQD</sequence>
<evidence type="ECO:0000256" key="9">
    <source>
        <dbReference type="ARBA" id="ARBA00023264"/>
    </source>
</evidence>
<dbReference type="EMBL" id="CP124755">
    <property type="protein sequence ID" value="WGZ89996.1"/>
    <property type="molecule type" value="Genomic_DNA"/>
</dbReference>
<evidence type="ECO:0000256" key="6">
    <source>
        <dbReference type="ARBA" id="ARBA00023098"/>
    </source>
</evidence>
<comment type="subcellular location">
    <subcellularLocation>
        <location evidence="10">Cell membrane</location>
        <topology evidence="10">Multi-pass membrane protein</topology>
    </subcellularLocation>
</comment>
<dbReference type="SMART" id="SM01207">
    <property type="entry name" value="G3P_acyltransf"/>
    <property type="match status" value="1"/>
</dbReference>
<evidence type="ECO:0000256" key="7">
    <source>
        <dbReference type="ARBA" id="ARBA00023136"/>
    </source>
</evidence>
<feature type="transmembrane region" description="Helical" evidence="10">
    <location>
        <begin position="82"/>
        <end position="101"/>
    </location>
</feature>
<evidence type="ECO:0000256" key="10">
    <source>
        <dbReference type="HAMAP-Rule" id="MF_01043"/>
    </source>
</evidence>
<dbReference type="Pfam" id="PF02660">
    <property type="entry name" value="G3P_acyltransf"/>
    <property type="match status" value="1"/>
</dbReference>
<dbReference type="EC" id="2.3.1.275" evidence="10"/>
<dbReference type="NCBIfam" id="TIGR00023">
    <property type="entry name" value="glycerol-3-phosphate 1-O-acyltransferase PlsY"/>
    <property type="match status" value="1"/>
</dbReference>
<comment type="pathway">
    <text evidence="10">Lipid metabolism; phospholipid metabolism.</text>
</comment>
<reference evidence="11" key="2">
    <citation type="submission" date="2023-04" db="EMBL/GenBank/DDBJ databases">
        <authorList>
            <person name="Beletskiy A.V."/>
            <person name="Mardanov A.V."/>
            <person name="Ravin N.V."/>
        </authorList>
    </citation>
    <scope>NUCLEOTIDE SEQUENCE</scope>
    <source>
        <strain evidence="11">GKL-01</strain>
    </source>
</reference>